<comment type="caution">
    <text evidence="1">The sequence shown here is derived from an EMBL/GenBank/DDBJ whole genome shotgun (WGS) entry which is preliminary data.</text>
</comment>
<proteinExistence type="predicted"/>
<keyword evidence="2" id="KW-1185">Reference proteome</keyword>
<dbReference type="Proteomes" id="UP001183643">
    <property type="component" value="Unassembled WGS sequence"/>
</dbReference>
<evidence type="ECO:0000313" key="1">
    <source>
        <dbReference type="EMBL" id="MDR7278955.1"/>
    </source>
</evidence>
<gene>
    <name evidence="1" type="ORF">J2S41_005733</name>
</gene>
<reference evidence="1" key="1">
    <citation type="submission" date="2023-07" db="EMBL/GenBank/DDBJ databases">
        <title>Sequencing the genomes of 1000 actinobacteria strains.</title>
        <authorList>
            <person name="Klenk H.-P."/>
        </authorList>
    </citation>
    <scope>NUCLEOTIDE SEQUENCE</scope>
    <source>
        <strain evidence="1">DSM 44707</strain>
    </source>
</reference>
<evidence type="ECO:0000313" key="2">
    <source>
        <dbReference type="Proteomes" id="UP001183643"/>
    </source>
</evidence>
<dbReference type="EMBL" id="JAVDYB010000001">
    <property type="protein sequence ID" value="MDR7278955.1"/>
    <property type="molecule type" value="Genomic_DNA"/>
</dbReference>
<sequence length="177" mass="19548">MVLHLTRWPKRTAEWSILNCIARHQPLGVGAMCRQTLGALVNSEMVECHADGKAIPVELAIAQIQSARGYDLEHWTAQPTAKGDRWLAENPYNQALRSITAAGATETRWRPLRRAQAAIGLGRREMEPYAMLLTHGLIQMVHIDSMIPATPDALTVRHSSHLLVSLTRNGAATLAVF</sequence>
<dbReference type="RefSeq" id="WP_310372187.1">
    <property type="nucleotide sequence ID" value="NZ_JAVDYB010000001.1"/>
</dbReference>
<dbReference type="AlphaFoldDB" id="A0AAE4CET8"/>
<accession>A0AAE4CET8</accession>
<protein>
    <submittedName>
        <fullName evidence="1">Uncharacterized protein</fullName>
    </submittedName>
</protein>
<name>A0AAE4CET8_9ACTN</name>
<organism evidence="1 2">
    <name type="scientific">Catenuloplanes atrovinosus</name>
    <dbReference type="NCBI Taxonomy" id="137266"/>
    <lineage>
        <taxon>Bacteria</taxon>
        <taxon>Bacillati</taxon>
        <taxon>Actinomycetota</taxon>
        <taxon>Actinomycetes</taxon>
        <taxon>Micromonosporales</taxon>
        <taxon>Micromonosporaceae</taxon>
        <taxon>Catenuloplanes</taxon>
    </lineage>
</organism>